<proteinExistence type="predicted"/>
<keyword evidence="2" id="KW-1185">Reference proteome</keyword>
<name>A0A840Q847_9PSEU</name>
<dbReference type="AlphaFoldDB" id="A0A840Q847"/>
<evidence type="ECO:0000313" key="1">
    <source>
        <dbReference type="EMBL" id="MBB5155911.1"/>
    </source>
</evidence>
<reference evidence="1 2" key="1">
    <citation type="submission" date="2020-08" db="EMBL/GenBank/DDBJ databases">
        <title>Sequencing the genomes of 1000 actinobacteria strains.</title>
        <authorList>
            <person name="Klenk H.-P."/>
        </authorList>
    </citation>
    <scope>NUCLEOTIDE SEQUENCE [LARGE SCALE GENOMIC DNA]</scope>
    <source>
        <strain evidence="1 2">DSM 45584</strain>
    </source>
</reference>
<protein>
    <submittedName>
        <fullName evidence="1">Transposase</fullName>
    </submittedName>
</protein>
<accession>A0A840Q847</accession>
<comment type="caution">
    <text evidence="1">The sequence shown here is derived from an EMBL/GenBank/DDBJ whole genome shotgun (WGS) entry which is preliminary data.</text>
</comment>
<evidence type="ECO:0000313" key="2">
    <source>
        <dbReference type="Proteomes" id="UP000584374"/>
    </source>
</evidence>
<dbReference type="Proteomes" id="UP000584374">
    <property type="component" value="Unassembled WGS sequence"/>
</dbReference>
<gene>
    <name evidence="1" type="ORF">BJ970_003445</name>
</gene>
<sequence>MYVTDPPCPNCGHHGVTVTRRLDVIGPVNLAGVDIKFSARQTLTWHCDECGGYGTAHSASNIREEVKNGQHADVAARPVP</sequence>
<organism evidence="1 2">
    <name type="scientific">Saccharopolyspora phatthalungensis</name>
    <dbReference type="NCBI Taxonomy" id="664693"/>
    <lineage>
        <taxon>Bacteria</taxon>
        <taxon>Bacillati</taxon>
        <taxon>Actinomycetota</taxon>
        <taxon>Actinomycetes</taxon>
        <taxon>Pseudonocardiales</taxon>
        <taxon>Pseudonocardiaceae</taxon>
        <taxon>Saccharopolyspora</taxon>
    </lineage>
</organism>
<dbReference type="EMBL" id="JACHIW010000001">
    <property type="protein sequence ID" value="MBB5155911.1"/>
    <property type="molecule type" value="Genomic_DNA"/>
</dbReference>